<evidence type="ECO:0000313" key="2">
    <source>
        <dbReference type="Proteomes" id="UP000324222"/>
    </source>
</evidence>
<keyword evidence="2" id="KW-1185">Reference proteome</keyword>
<evidence type="ECO:0000313" key="1">
    <source>
        <dbReference type="EMBL" id="MPC13970.1"/>
    </source>
</evidence>
<proteinExistence type="predicted"/>
<comment type="caution">
    <text evidence="1">The sequence shown here is derived from an EMBL/GenBank/DDBJ whole genome shotgun (WGS) entry which is preliminary data.</text>
</comment>
<dbReference type="Proteomes" id="UP000324222">
    <property type="component" value="Unassembled WGS sequence"/>
</dbReference>
<protein>
    <submittedName>
        <fullName evidence="1">Uncharacterized protein</fullName>
    </submittedName>
</protein>
<accession>A0A5B7CX33</accession>
<dbReference type="EMBL" id="VSRR010000320">
    <property type="protein sequence ID" value="MPC13970.1"/>
    <property type="molecule type" value="Genomic_DNA"/>
</dbReference>
<sequence length="163" mass="17817">MPQHKGVNGWRNEWRPHMRRVWHSSVCVGGDSDLCGVDPSLPPPPHPPPPSLRRAGLTREATRYMYVKFEVGLPCANLTTLVDSGFAKDITAARVSERTVPERASPPPLSATWPACGRSGDASNFFSALESLLHTCIPSSNHHRLRHPPDPIPAGKLVSCIMS</sequence>
<gene>
    <name evidence="1" type="ORF">E2C01_006724</name>
</gene>
<dbReference type="AlphaFoldDB" id="A0A5B7CX33"/>
<name>A0A5B7CX33_PORTR</name>
<organism evidence="1 2">
    <name type="scientific">Portunus trituberculatus</name>
    <name type="common">Swimming crab</name>
    <name type="synonym">Neptunus trituberculatus</name>
    <dbReference type="NCBI Taxonomy" id="210409"/>
    <lineage>
        <taxon>Eukaryota</taxon>
        <taxon>Metazoa</taxon>
        <taxon>Ecdysozoa</taxon>
        <taxon>Arthropoda</taxon>
        <taxon>Crustacea</taxon>
        <taxon>Multicrustacea</taxon>
        <taxon>Malacostraca</taxon>
        <taxon>Eumalacostraca</taxon>
        <taxon>Eucarida</taxon>
        <taxon>Decapoda</taxon>
        <taxon>Pleocyemata</taxon>
        <taxon>Brachyura</taxon>
        <taxon>Eubrachyura</taxon>
        <taxon>Portunoidea</taxon>
        <taxon>Portunidae</taxon>
        <taxon>Portuninae</taxon>
        <taxon>Portunus</taxon>
    </lineage>
</organism>
<reference evidence="1 2" key="1">
    <citation type="submission" date="2019-05" db="EMBL/GenBank/DDBJ databases">
        <title>Another draft genome of Portunus trituberculatus and its Hox gene families provides insights of decapod evolution.</title>
        <authorList>
            <person name="Jeong J.-H."/>
            <person name="Song I."/>
            <person name="Kim S."/>
            <person name="Choi T."/>
            <person name="Kim D."/>
            <person name="Ryu S."/>
            <person name="Kim W."/>
        </authorList>
    </citation>
    <scope>NUCLEOTIDE SEQUENCE [LARGE SCALE GENOMIC DNA]</scope>
    <source>
        <tissue evidence="1">Muscle</tissue>
    </source>
</reference>